<evidence type="ECO:0000313" key="6">
    <source>
        <dbReference type="EMBL" id="MDG3005945.1"/>
    </source>
</evidence>
<dbReference type="PANTHER" id="PTHR43866:SF4">
    <property type="entry name" value="MALONATE-SEMIALDEHYDE DEHYDROGENASE"/>
    <property type="match status" value="1"/>
</dbReference>
<evidence type="ECO:0000256" key="2">
    <source>
        <dbReference type="ARBA" id="ARBA00023002"/>
    </source>
</evidence>
<evidence type="ECO:0000256" key="4">
    <source>
        <dbReference type="SAM" id="MobiDB-lite"/>
    </source>
</evidence>
<feature type="region of interest" description="Disordered" evidence="4">
    <location>
        <begin position="1"/>
        <end position="20"/>
    </location>
</feature>
<dbReference type="SUPFAM" id="SSF53720">
    <property type="entry name" value="ALDH-like"/>
    <property type="match status" value="1"/>
</dbReference>
<dbReference type="Pfam" id="PF00171">
    <property type="entry name" value="Aldedh"/>
    <property type="match status" value="1"/>
</dbReference>
<dbReference type="PROSITE" id="PS00070">
    <property type="entry name" value="ALDEHYDE_DEHYDR_CYS"/>
    <property type="match status" value="1"/>
</dbReference>
<gene>
    <name evidence="6" type="ORF">PZE19_19370</name>
</gene>
<dbReference type="GO" id="GO:0016491">
    <property type="term" value="F:oxidoreductase activity"/>
    <property type="evidence" value="ECO:0007669"/>
    <property type="project" value="UniProtKB-KW"/>
</dbReference>
<keyword evidence="2 6" id="KW-0560">Oxidoreductase</keyword>
<reference evidence="6 7" key="1">
    <citation type="submission" date="2023-03" db="EMBL/GenBank/DDBJ databases">
        <title>Paludisphaera mucosa sp. nov. a novel planctomycete from northern fen.</title>
        <authorList>
            <person name="Ivanova A."/>
        </authorList>
    </citation>
    <scope>NUCLEOTIDE SEQUENCE [LARGE SCALE GENOMIC DNA]</scope>
    <source>
        <strain evidence="6 7">Pla2</strain>
    </source>
</reference>
<dbReference type="EMBL" id="JARRAG010000002">
    <property type="protein sequence ID" value="MDG3005945.1"/>
    <property type="molecule type" value="Genomic_DNA"/>
</dbReference>
<dbReference type="InterPro" id="IPR016162">
    <property type="entry name" value="Ald_DH_N"/>
</dbReference>
<proteinExistence type="predicted"/>
<name>A0ABT6FED8_9BACT</name>
<protein>
    <recommendedName>
        <fullName evidence="1">methylmalonate-semialdehyde dehydrogenase (CoA acylating)</fullName>
        <ecNumber evidence="1">1.2.1.27</ecNumber>
    </recommendedName>
</protein>
<dbReference type="InterPro" id="IPR016160">
    <property type="entry name" value="Ald_DH_CS_CYS"/>
</dbReference>
<sequence>MGMETGRRLTSDRDQFVGDAGRELALQLPEDFMSPIASADRSPATPSRPASALNLIGGNWVEGRGVTSRDIYDPADAAEMLAPVREAAPEQVDEACAAAARAFPGWRATPAPDRAHVLFKFRELLERNFSDVAHGIVRENGKLLSEARGSLRRGLDVVDFACGIPSQMMGQTLSDVSRDVDCLTFREPMGVVVGIPPFNFPALIPLWMMSVAVACGNTFILKPAEKAPLTGTRLVEMFADAGLPPGVVGVVQGSKDVSERLVADPHVQAVSFVGTSAAAESVYRTAAAHGKRVQAHGGAKNHLLVLPDADLERILPDLIGSCFGSAGQRCLAGSVLVAVGDRARQDAVVDAFLRAAGELKLGDGLDDAATLGPVVNPEQEKRIRAAIERGVAEGARLRLDGRSRTASHRPRGCFLGPTIFDDVTPEMFVGREEIFGPVVSVMRAPDLDAAITLTNRSRYGNTACLFTQSGAAARTFRERIQAGMLGVNVGVPAPMGFFPFGGWKDSIYGYHNTQGADAVAFYTRKKVITERWFGAEGPKEGWA</sequence>
<dbReference type="Proteomes" id="UP001216907">
    <property type="component" value="Unassembled WGS sequence"/>
</dbReference>
<dbReference type="InterPro" id="IPR010061">
    <property type="entry name" value="MeMal-semiAld_DH"/>
</dbReference>
<dbReference type="InterPro" id="IPR016163">
    <property type="entry name" value="Ald_DH_C"/>
</dbReference>
<feature type="domain" description="Aldehyde dehydrogenase" evidence="5">
    <location>
        <begin position="60"/>
        <end position="527"/>
    </location>
</feature>
<dbReference type="CDD" id="cd07085">
    <property type="entry name" value="ALDH_F6_MMSDH"/>
    <property type="match status" value="1"/>
</dbReference>
<accession>A0ABT6FED8</accession>
<dbReference type="PANTHER" id="PTHR43866">
    <property type="entry name" value="MALONATE-SEMIALDEHYDE DEHYDROGENASE"/>
    <property type="match status" value="1"/>
</dbReference>
<keyword evidence="7" id="KW-1185">Reference proteome</keyword>
<evidence type="ECO:0000256" key="3">
    <source>
        <dbReference type="ARBA" id="ARBA00023027"/>
    </source>
</evidence>
<organism evidence="6 7">
    <name type="scientific">Paludisphaera mucosa</name>
    <dbReference type="NCBI Taxonomy" id="3030827"/>
    <lineage>
        <taxon>Bacteria</taxon>
        <taxon>Pseudomonadati</taxon>
        <taxon>Planctomycetota</taxon>
        <taxon>Planctomycetia</taxon>
        <taxon>Isosphaerales</taxon>
        <taxon>Isosphaeraceae</taxon>
        <taxon>Paludisphaera</taxon>
    </lineage>
</organism>
<dbReference type="NCBIfam" id="TIGR01722">
    <property type="entry name" value="MMSDH"/>
    <property type="match status" value="1"/>
</dbReference>
<dbReference type="Gene3D" id="3.40.309.10">
    <property type="entry name" value="Aldehyde Dehydrogenase, Chain A, domain 2"/>
    <property type="match status" value="1"/>
</dbReference>
<keyword evidence="3" id="KW-0520">NAD</keyword>
<evidence type="ECO:0000256" key="1">
    <source>
        <dbReference type="ARBA" id="ARBA00013048"/>
    </source>
</evidence>
<evidence type="ECO:0000313" key="7">
    <source>
        <dbReference type="Proteomes" id="UP001216907"/>
    </source>
</evidence>
<dbReference type="InterPro" id="IPR015590">
    <property type="entry name" value="Aldehyde_DH_dom"/>
</dbReference>
<evidence type="ECO:0000259" key="5">
    <source>
        <dbReference type="Pfam" id="PF00171"/>
    </source>
</evidence>
<comment type="caution">
    <text evidence="6">The sequence shown here is derived from an EMBL/GenBank/DDBJ whole genome shotgun (WGS) entry which is preliminary data.</text>
</comment>
<dbReference type="EC" id="1.2.1.27" evidence="1"/>
<dbReference type="Gene3D" id="3.40.605.10">
    <property type="entry name" value="Aldehyde Dehydrogenase, Chain A, domain 1"/>
    <property type="match status" value="1"/>
</dbReference>
<dbReference type="InterPro" id="IPR016161">
    <property type="entry name" value="Ald_DH/histidinol_DH"/>
</dbReference>